<keyword evidence="2" id="KW-1185">Reference proteome</keyword>
<evidence type="ECO:0000313" key="1">
    <source>
        <dbReference type="Ensembl" id="ENSPPAP00000020022.1"/>
    </source>
</evidence>
<name>A0A2R9ARP0_PANPA</name>
<dbReference type="OMA" id="RVCTGDY"/>
<accession>A0A2R9ARP0</accession>
<reference evidence="1" key="3">
    <citation type="submission" date="2025-09" db="UniProtKB">
        <authorList>
            <consortium name="Ensembl"/>
        </authorList>
    </citation>
    <scope>IDENTIFICATION</scope>
</reference>
<dbReference type="Bgee" id="ENSPPAG00000033220">
    <property type="expression patterns" value="Expressed in liver and 1 other cell type or tissue"/>
</dbReference>
<proteinExistence type="predicted"/>
<dbReference type="AlphaFoldDB" id="A0A2R9ARP0"/>
<dbReference type="GeneTree" id="ENSGT00910000148558"/>
<sequence length="95" mass="11154">MIMPLHSGIGDRATICLLKKKKKKGCRVCTGDYYTILFGFGFEIFQRRRFKRIITEKPIEYAVRMSEIEILKVVQIMVLKISETIHRMFENIGIN</sequence>
<reference evidence="1" key="2">
    <citation type="submission" date="2025-08" db="UniProtKB">
        <authorList>
            <consortium name="Ensembl"/>
        </authorList>
    </citation>
    <scope>IDENTIFICATION</scope>
</reference>
<dbReference type="Ensembl" id="ENSPPAT00000042805.1">
    <property type="protein sequence ID" value="ENSPPAP00000020022.1"/>
    <property type="gene ID" value="ENSPPAG00000033220.1"/>
</dbReference>
<reference evidence="1 2" key="1">
    <citation type="journal article" date="2012" name="Nature">
        <title>The bonobo genome compared with the chimpanzee and human genomes.</title>
        <authorList>
            <person name="Prufer K."/>
            <person name="Munch K."/>
            <person name="Hellmann I."/>
            <person name="Akagi K."/>
            <person name="Miller J.R."/>
            <person name="Walenz B."/>
            <person name="Koren S."/>
            <person name="Sutton G."/>
            <person name="Kodira C."/>
            <person name="Winer R."/>
            <person name="Knight J.R."/>
            <person name="Mullikin J.C."/>
            <person name="Meader S.J."/>
            <person name="Ponting C.P."/>
            <person name="Lunter G."/>
            <person name="Higashino S."/>
            <person name="Hobolth A."/>
            <person name="Dutheil J."/>
            <person name="Karakoc E."/>
            <person name="Alkan C."/>
            <person name="Sajjadian S."/>
            <person name="Catacchio C.R."/>
            <person name="Ventura M."/>
            <person name="Marques-Bonet T."/>
            <person name="Eichler E.E."/>
            <person name="Andre C."/>
            <person name="Atencia R."/>
            <person name="Mugisha L."/>
            <person name="Junhold J."/>
            <person name="Patterson N."/>
            <person name="Siebauer M."/>
            <person name="Good J.M."/>
            <person name="Fischer A."/>
            <person name="Ptak S.E."/>
            <person name="Lachmann M."/>
            <person name="Symer D.E."/>
            <person name="Mailund T."/>
            <person name="Schierup M.H."/>
            <person name="Andres A.M."/>
            <person name="Kelso J."/>
            <person name="Paabo S."/>
        </authorList>
    </citation>
    <scope>NUCLEOTIDE SEQUENCE [LARGE SCALE GENOMIC DNA]</scope>
</reference>
<dbReference type="Proteomes" id="UP000240080">
    <property type="component" value="Chromosome 20"/>
</dbReference>
<organism evidence="1 2">
    <name type="scientific">Pan paniscus</name>
    <name type="common">Pygmy chimpanzee</name>
    <name type="synonym">Bonobo</name>
    <dbReference type="NCBI Taxonomy" id="9597"/>
    <lineage>
        <taxon>Eukaryota</taxon>
        <taxon>Metazoa</taxon>
        <taxon>Chordata</taxon>
        <taxon>Craniata</taxon>
        <taxon>Vertebrata</taxon>
        <taxon>Euteleostomi</taxon>
        <taxon>Mammalia</taxon>
        <taxon>Eutheria</taxon>
        <taxon>Euarchontoglires</taxon>
        <taxon>Primates</taxon>
        <taxon>Haplorrhini</taxon>
        <taxon>Catarrhini</taxon>
        <taxon>Hominidae</taxon>
        <taxon>Pan</taxon>
    </lineage>
</organism>
<dbReference type="EMBL" id="AJFE02091273">
    <property type="status" value="NOT_ANNOTATED_CDS"/>
    <property type="molecule type" value="Genomic_DNA"/>
</dbReference>
<protein>
    <submittedName>
        <fullName evidence="1">Uncharacterized protein</fullName>
    </submittedName>
</protein>
<evidence type="ECO:0000313" key="2">
    <source>
        <dbReference type="Proteomes" id="UP000240080"/>
    </source>
</evidence>